<dbReference type="EMBL" id="JANEYF010000676">
    <property type="protein sequence ID" value="KAJ8968558.1"/>
    <property type="molecule type" value="Genomic_DNA"/>
</dbReference>
<evidence type="ECO:0000313" key="8">
    <source>
        <dbReference type="EMBL" id="KAJ8968558.1"/>
    </source>
</evidence>
<dbReference type="GO" id="GO:0052689">
    <property type="term" value="F:carboxylic ester hydrolase activity"/>
    <property type="evidence" value="ECO:0007669"/>
    <property type="project" value="UniProtKB-KW"/>
</dbReference>
<protein>
    <recommendedName>
        <fullName evidence="4">S-formylglutathione hydrolase</fullName>
        <ecNumber evidence="3">3.1.2.12</ecNumber>
    </recommendedName>
    <alternativeName>
        <fullName evidence="7">Esterase D</fullName>
    </alternativeName>
</protein>
<keyword evidence="9" id="KW-1185">Reference proteome</keyword>
<evidence type="ECO:0000256" key="5">
    <source>
        <dbReference type="ARBA" id="ARBA00022487"/>
    </source>
</evidence>
<dbReference type="Gene3D" id="3.40.50.1820">
    <property type="entry name" value="alpha/beta hydrolase"/>
    <property type="match status" value="2"/>
</dbReference>
<comment type="similarity">
    <text evidence="2">Belongs to the esterase D family.</text>
</comment>
<comment type="caution">
    <text evidence="8">The sequence shown here is derived from an EMBL/GenBank/DDBJ whole genome shotgun (WGS) entry which is preliminary data.</text>
</comment>
<dbReference type="GO" id="GO:0005829">
    <property type="term" value="C:cytosol"/>
    <property type="evidence" value="ECO:0007669"/>
    <property type="project" value="TreeGrafter"/>
</dbReference>
<dbReference type="InterPro" id="IPR000801">
    <property type="entry name" value="Esterase-like"/>
</dbReference>
<proteinExistence type="inferred from homology"/>
<dbReference type="PANTHER" id="PTHR10061:SF0">
    <property type="entry name" value="S-FORMYLGLUTATHIONE HYDROLASE"/>
    <property type="match status" value="1"/>
</dbReference>
<accession>A0AAV8ZRT8</accession>
<dbReference type="GO" id="GO:0018738">
    <property type="term" value="F:S-formylglutathione hydrolase activity"/>
    <property type="evidence" value="ECO:0007669"/>
    <property type="project" value="UniProtKB-EC"/>
</dbReference>
<evidence type="ECO:0000256" key="2">
    <source>
        <dbReference type="ARBA" id="ARBA00005622"/>
    </source>
</evidence>
<evidence type="ECO:0000256" key="4">
    <source>
        <dbReference type="ARBA" id="ARBA00016774"/>
    </source>
</evidence>
<evidence type="ECO:0000256" key="6">
    <source>
        <dbReference type="ARBA" id="ARBA00022801"/>
    </source>
</evidence>
<sequence length="181" mass="20255">MSSHTVLTEHQSHRSFGGYQKVYSHESKELGCTMKFGVYLPPQVEERKLPVIYFLSGLSATEQNFIIKSGAQRYAAEYGVILVNPDTSPRGDHIPDDPDSMDFGIGAGFFVNATQEPWKKHFKIPIANPSKGPWGIKAFTGYFGPKSEEWNNWDATELVKKYNGPPFEVLIDQASQVIGIQ</sequence>
<evidence type="ECO:0000256" key="7">
    <source>
        <dbReference type="ARBA" id="ARBA00032082"/>
    </source>
</evidence>
<dbReference type="Proteomes" id="UP001162156">
    <property type="component" value="Unassembled WGS sequence"/>
</dbReference>
<keyword evidence="5" id="KW-0719">Serine esterase</keyword>
<dbReference type="Pfam" id="PF00756">
    <property type="entry name" value="Esterase"/>
    <property type="match status" value="1"/>
</dbReference>
<evidence type="ECO:0000313" key="9">
    <source>
        <dbReference type="Proteomes" id="UP001162156"/>
    </source>
</evidence>
<dbReference type="EC" id="3.1.2.12" evidence="3"/>
<dbReference type="InterPro" id="IPR029058">
    <property type="entry name" value="AB_hydrolase_fold"/>
</dbReference>
<evidence type="ECO:0000256" key="1">
    <source>
        <dbReference type="ARBA" id="ARBA00002608"/>
    </source>
</evidence>
<dbReference type="AlphaFoldDB" id="A0AAV8ZRT8"/>
<dbReference type="InterPro" id="IPR014186">
    <property type="entry name" value="S-formylglutathione_hydrol"/>
</dbReference>
<evidence type="ECO:0000256" key="3">
    <source>
        <dbReference type="ARBA" id="ARBA00012479"/>
    </source>
</evidence>
<dbReference type="PANTHER" id="PTHR10061">
    <property type="entry name" value="S-FORMYLGLUTATHIONE HYDROLASE"/>
    <property type="match status" value="1"/>
</dbReference>
<dbReference type="SUPFAM" id="SSF53474">
    <property type="entry name" value="alpha/beta-Hydrolases"/>
    <property type="match status" value="2"/>
</dbReference>
<organism evidence="8 9">
    <name type="scientific">Rhamnusium bicolor</name>
    <dbReference type="NCBI Taxonomy" id="1586634"/>
    <lineage>
        <taxon>Eukaryota</taxon>
        <taxon>Metazoa</taxon>
        <taxon>Ecdysozoa</taxon>
        <taxon>Arthropoda</taxon>
        <taxon>Hexapoda</taxon>
        <taxon>Insecta</taxon>
        <taxon>Pterygota</taxon>
        <taxon>Neoptera</taxon>
        <taxon>Endopterygota</taxon>
        <taxon>Coleoptera</taxon>
        <taxon>Polyphaga</taxon>
        <taxon>Cucujiformia</taxon>
        <taxon>Chrysomeloidea</taxon>
        <taxon>Cerambycidae</taxon>
        <taxon>Lepturinae</taxon>
        <taxon>Rhagiini</taxon>
        <taxon>Rhamnusium</taxon>
    </lineage>
</organism>
<name>A0AAV8ZRT8_9CUCU</name>
<keyword evidence="6" id="KW-0378">Hydrolase</keyword>
<comment type="function">
    <text evidence="1">Serine hydrolase involved in the detoxification of formaldehyde.</text>
</comment>
<gene>
    <name evidence="8" type="ORF">NQ314_002222</name>
</gene>
<reference evidence="8" key="1">
    <citation type="journal article" date="2023" name="Insect Mol. Biol.">
        <title>Genome sequencing provides insights into the evolution of gene families encoding plant cell wall-degrading enzymes in longhorned beetles.</title>
        <authorList>
            <person name="Shin N.R."/>
            <person name="Okamura Y."/>
            <person name="Kirsch R."/>
            <person name="Pauchet Y."/>
        </authorList>
    </citation>
    <scope>NUCLEOTIDE SEQUENCE</scope>
    <source>
        <strain evidence="8">RBIC_L_NR</strain>
    </source>
</reference>
<dbReference type="GO" id="GO:0046294">
    <property type="term" value="P:formaldehyde catabolic process"/>
    <property type="evidence" value="ECO:0007669"/>
    <property type="project" value="InterPro"/>
</dbReference>